<dbReference type="InterPro" id="IPR021224">
    <property type="entry name" value="DUF2690"/>
</dbReference>
<dbReference type="AlphaFoldDB" id="A0A918FWX3"/>
<keyword evidence="2" id="KW-1133">Transmembrane helix</keyword>
<name>A0A918FWX3_9ACTN</name>
<dbReference type="Pfam" id="PF13560">
    <property type="entry name" value="HTH_31"/>
    <property type="match status" value="1"/>
</dbReference>
<reference evidence="3" key="2">
    <citation type="submission" date="2020-09" db="EMBL/GenBank/DDBJ databases">
        <authorList>
            <person name="Sun Q."/>
            <person name="Ohkuma M."/>
        </authorList>
    </citation>
    <scope>NUCLEOTIDE SEQUENCE</scope>
    <source>
        <strain evidence="3">JCM 4386</strain>
    </source>
</reference>
<dbReference type="InterPro" id="IPR001387">
    <property type="entry name" value="Cro/C1-type_HTH"/>
</dbReference>
<reference evidence="3" key="1">
    <citation type="journal article" date="2014" name="Int. J. Syst. Evol. Microbiol.">
        <title>Complete genome sequence of Corynebacterium casei LMG S-19264T (=DSM 44701T), isolated from a smear-ripened cheese.</title>
        <authorList>
            <consortium name="US DOE Joint Genome Institute (JGI-PGF)"/>
            <person name="Walter F."/>
            <person name="Albersmeier A."/>
            <person name="Kalinowski J."/>
            <person name="Ruckert C."/>
        </authorList>
    </citation>
    <scope>NUCLEOTIDE SEQUENCE</scope>
    <source>
        <strain evidence="3">JCM 4386</strain>
    </source>
</reference>
<keyword evidence="2" id="KW-0812">Transmembrane</keyword>
<dbReference type="EMBL" id="BMTL01000016">
    <property type="protein sequence ID" value="GGR97021.1"/>
    <property type="molecule type" value="Genomic_DNA"/>
</dbReference>
<evidence type="ECO:0000256" key="1">
    <source>
        <dbReference type="SAM" id="MobiDB-lite"/>
    </source>
</evidence>
<keyword evidence="2" id="KW-0472">Membrane</keyword>
<sequence length="296" mass="29897">MPRWEALPGELDPQAREFVELMRRSVDRAGLSVAAVADRTGYGRSSWEGYLHGRLPAPKGAVVALAEVTGTPALRLIALWEPAERAWSRSETRYGDITAVVGTLPARALPGRFGPPPSPPGGERARPGTRAGGARGRRAALFLAASVGVAGVAAGAVLLAGGRDPQAVSVVESPSASAVTTRVPPSGARCGGSDCTGRDAEATGCGGDLAATAKTATVGATLVEVRYSRTCGAAWGRITPAAPGDTVAVTAGSVRRTGHVPTPGDPLAYTPMVAVNSADEATACAVLASGRQGCTP</sequence>
<evidence type="ECO:0000313" key="3">
    <source>
        <dbReference type="EMBL" id="GGR97021.1"/>
    </source>
</evidence>
<proteinExistence type="predicted"/>
<dbReference type="RefSeq" id="WP_190150642.1">
    <property type="nucleotide sequence ID" value="NZ_BMTL01000016.1"/>
</dbReference>
<comment type="caution">
    <text evidence="3">The sequence shown here is derived from an EMBL/GenBank/DDBJ whole genome shotgun (WGS) entry which is preliminary data.</text>
</comment>
<protein>
    <recommendedName>
        <fullName evidence="5">DUF2690 domain-containing protein</fullName>
    </recommendedName>
</protein>
<evidence type="ECO:0008006" key="5">
    <source>
        <dbReference type="Google" id="ProtNLM"/>
    </source>
</evidence>
<organism evidence="3 4">
    <name type="scientific">Streptomyces humidus</name>
    <dbReference type="NCBI Taxonomy" id="52259"/>
    <lineage>
        <taxon>Bacteria</taxon>
        <taxon>Bacillati</taxon>
        <taxon>Actinomycetota</taxon>
        <taxon>Actinomycetes</taxon>
        <taxon>Kitasatosporales</taxon>
        <taxon>Streptomycetaceae</taxon>
        <taxon>Streptomyces</taxon>
    </lineage>
</organism>
<gene>
    <name evidence="3" type="ORF">GCM10010269_39770</name>
</gene>
<dbReference type="CDD" id="cd00093">
    <property type="entry name" value="HTH_XRE"/>
    <property type="match status" value="1"/>
</dbReference>
<feature type="region of interest" description="Disordered" evidence="1">
    <location>
        <begin position="108"/>
        <end position="132"/>
    </location>
</feature>
<keyword evidence="4" id="KW-1185">Reference proteome</keyword>
<dbReference type="Proteomes" id="UP000606194">
    <property type="component" value="Unassembled WGS sequence"/>
</dbReference>
<evidence type="ECO:0000256" key="2">
    <source>
        <dbReference type="SAM" id="Phobius"/>
    </source>
</evidence>
<accession>A0A918FWX3</accession>
<dbReference type="Pfam" id="PF10901">
    <property type="entry name" value="DUF2690"/>
    <property type="match status" value="1"/>
</dbReference>
<evidence type="ECO:0000313" key="4">
    <source>
        <dbReference type="Proteomes" id="UP000606194"/>
    </source>
</evidence>
<feature type="transmembrane region" description="Helical" evidence="2">
    <location>
        <begin position="139"/>
        <end position="160"/>
    </location>
</feature>